<comment type="caution">
    <text evidence="2">The sequence shown here is derived from an EMBL/GenBank/DDBJ whole genome shotgun (WGS) entry which is preliminary data.</text>
</comment>
<dbReference type="SUPFAM" id="SSF54593">
    <property type="entry name" value="Glyoxalase/Bleomycin resistance protein/Dihydroxybiphenyl dioxygenase"/>
    <property type="match status" value="1"/>
</dbReference>
<dbReference type="PANTHER" id="PTHR36437">
    <property type="entry name" value="GLYOXALASE/BLEOMYCIN RESISTANCE PROTEIN/DIOXYGENASE"/>
    <property type="match status" value="1"/>
</dbReference>
<sequence>MITTVAGVGVYVRDELAALEFYTNVLGFQPHTYDALGDYLDSPRWITVTPQEQPELELRLQNPLKWNGAEEGARMLATIGYSPLICLETKQLHEKMELWKERGVIFLSEPKEEDWGIQAVFQDLDGNKFCLVQQK</sequence>
<gene>
    <name evidence="2" type="ORF">NK662_00040</name>
</gene>
<dbReference type="Pfam" id="PF00903">
    <property type="entry name" value="Glyoxalase"/>
    <property type="match status" value="1"/>
</dbReference>
<dbReference type="RefSeq" id="WP_254756112.1">
    <property type="nucleotide sequence ID" value="NZ_JANCLT010000001.1"/>
</dbReference>
<dbReference type="InterPro" id="IPR029068">
    <property type="entry name" value="Glyas_Bleomycin-R_OHBP_Dase"/>
</dbReference>
<dbReference type="Proteomes" id="UP001156102">
    <property type="component" value="Unassembled WGS sequence"/>
</dbReference>
<feature type="domain" description="VOC" evidence="1">
    <location>
        <begin position="4"/>
        <end position="134"/>
    </location>
</feature>
<proteinExistence type="predicted"/>
<evidence type="ECO:0000259" key="1">
    <source>
        <dbReference type="PROSITE" id="PS51819"/>
    </source>
</evidence>
<reference evidence="2" key="1">
    <citation type="submission" date="2022-07" db="EMBL/GenBank/DDBJ databases">
        <authorList>
            <person name="Li W.-J."/>
            <person name="Deng Q.-Q."/>
        </authorList>
    </citation>
    <scope>NUCLEOTIDE SEQUENCE</scope>
    <source>
        <strain evidence="2">SYSU M60031</strain>
    </source>
</reference>
<name>A0AA42BNV2_9BACI</name>
<keyword evidence="3" id="KW-1185">Reference proteome</keyword>
<organism evidence="2 3">
    <name type="scientific">Ectobacillus ponti</name>
    <dbReference type="NCBI Taxonomy" id="2961894"/>
    <lineage>
        <taxon>Bacteria</taxon>
        <taxon>Bacillati</taxon>
        <taxon>Bacillota</taxon>
        <taxon>Bacilli</taxon>
        <taxon>Bacillales</taxon>
        <taxon>Bacillaceae</taxon>
        <taxon>Ectobacillus</taxon>
    </lineage>
</organism>
<dbReference type="InterPro" id="IPR037523">
    <property type="entry name" value="VOC_core"/>
</dbReference>
<dbReference type="Gene3D" id="3.10.180.10">
    <property type="entry name" value="2,3-Dihydroxybiphenyl 1,2-Dioxygenase, domain 1"/>
    <property type="match status" value="1"/>
</dbReference>
<protein>
    <submittedName>
        <fullName evidence="2">VOC family protein</fullName>
    </submittedName>
</protein>
<dbReference type="EMBL" id="JANCLT010000001">
    <property type="protein sequence ID" value="MCP8966924.1"/>
    <property type="molecule type" value="Genomic_DNA"/>
</dbReference>
<evidence type="ECO:0000313" key="3">
    <source>
        <dbReference type="Proteomes" id="UP001156102"/>
    </source>
</evidence>
<accession>A0AA42BNV2</accession>
<evidence type="ECO:0000313" key="2">
    <source>
        <dbReference type="EMBL" id="MCP8966924.1"/>
    </source>
</evidence>
<dbReference type="AlphaFoldDB" id="A0AA42BNV2"/>
<dbReference type="InterPro" id="IPR004360">
    <property type="entry name" value="Glyas_Fos-R_dOase_dom"/>
</dbReference>
<dbReference type="PROSITE" id="PS51819">
    <property type="entry name" value="VOC"/>
    <property type="match status" value="1"/>
</dbReference>
<dbReference type="PANTHER" id="PTHR36437:SF2">
    <property type="entry name" value="GLYOXALASE_BLEOMYCIN RESISTANCE PROTEIN_DIOXYGENASE"/>
    <property type="match status" value="1"/>
</dbReference>